<accession>A0A830HY21</accession>
<dbReference type="InterPro" id="IPR009721">
    <property type="entry name" value="O-acyltransferase_WSD1_C"/>
</dbReference>
<dbReference type="PANTHER" id="PTHR31650:SF1">
    <property type="entry name" value="WAX ESTER SYNTHASE_DIACYLGLYCEROL ACYLTRANSFERASE 4-RELATED"/>
    <property type="match status" value="1"/>
</dbReference>
<sequence length="444" mass="47424">MAPQRRLSCTSRALASGSFPAPCHCPEPVISILNIVPCLPSRPLLSAALNALVSAEFRFAQVPTAVPACCGLGSTYVWMPSNVSIAKHIVDHEAVPDVPALWEVVNQETQGPLRANKDTMPWWEVHVIPLQGSSERGALLLRVHHVIGDGIGLATALRTILTDSEGNDAFKSATKKFERKPATRSCCSPLGFLWDLGVVLTLPSLGADVPLPKLQDGKPPLRYGTREFANVTPFSVSRIKGIAKHCGATFNDVVLAAVAGAVAKVCDDAPKKNGMVRALMPFAAPRSATSRGGMLRNLWSMASVKLPVTTNGGDLSGVERIRLVAKETAALKASWQPAMLLFMSNYVLNALPGFVTRQIAHDSFSRHSFVITNVPGPEQKMHLAGSAIDECHLLFPNIIPQLSFLSYNGTVYASIIAAGKASELAAAIEREVLAMELDVAGNST</sequence>
<evidence type="ECO:0000256" key="6">
    <source>
        <dbReference type="ARBA" id="ARBA00047604"/>
    </source>
</evidence>
<feature type="domain" description="O-acyltransferase WSD1 C-terminal" evidence="9">
    <location>
        <begin position="301"/>
        <end position="418"/>
    </location>
</feature>
<evidence type="ECO:0000259" key="8">
    <source>
        <dbReference type="Pfam" id="PF03007"/>
    </source>
</evidence>
<dbReference type="UniPathway" id="UPA00282"/>
<gene>
    <name evidence="10" type="ORF">PPROV_001038100</name>
</gene>
<dbReference type="AlphaFoldDB" id="A0A830HY21"/>
<dbReference type="Pfam" id="PF03007">
    <property type="entry name" value="WS_DGAT_cat"/>
    <property type="match status" value="1"/>
</dbReference>
<evidence type="ECO:0000256" key="4">
    <source>
        <dbReference type="ARBA" id="ARBA00023315"/>
    </source>
</evidence>
<keyword evidence="4" id="KW-0012">Acyltransferase</keyword>
<proteinExistence type="inferred from homology"/>
<comment type="catalytic activity">
    <reaction evidence="7">
        <text>an acyl-CoA + a 1,2-diacyl-sn-glycerol = a triacyl-sn-glycerol + CoA</text>
        <dbReference type="Rhea" id="RHEA:10868"/>
        <dbReference type="ChEBI" id="CHEBI:17815"/>
        <dbReference type="ChEBI" id="CHEBI:57287"/>
        <dbReference type="ChEBI" id="CHEBI:58342"/>
        <dbReference type="ChEBI" id="CHEBI:64615"/>
        <dbReference type="EC" id="2.3.1.20"/>
    </reaction>
</comment>
<keyword evidence="11" id="KW-1185">Reference proteome</keyword>
<evidence type="ECO:0000256" key="2">
    <source>
        <dbReference type="ARBA" id="ARBA00005189"/>
    </source>
</evidence>
<dbReference type="Proteomes" id="UP000660262">
    <property type="component" value="Unassembled WGS sequence"/>
</dbReference>
<comment type="caution">
    <text evidence="10">The sequence shown here is derived from an EMBL/GenBank/DDBJ whole genome shotgun (WGS) entry which is preliminary data.</text>
</comment>
<keyword evidence="3" id="KW-0808">Transferase</keyword>
<dbReference type="InterPro" id="IPR004255">
    <property type="entry name" value="O-acyltransferase_WSD1_N"/>
</dbReference>
<comment type="similarity">
    <text evidence="5">In the N-terminal section; belongs to the long-chain O-acyltransferase family.</text>
</comment>
<evidence type="ECO:0000313" key="10">
    <source>
        <dbReference type="EMBL" id="GHP11653.1"/>
    </source>
</evidence>
<dbReference type="OrthoDB" id="619536at2759"/>
<feature type="domain" description="O-acyltransferase WSD1-like N-terminal" evidence="8">
    <location>
        <begin position="101"/>
        <end position="181"/>
    </location>
</feature>
<dbReference type="Pfam" id="PF06974">
    <property type="entry name" value="WS_DGAT_C"/>
    <property type="match status" value="1"/>
</dbReference>
<comment type="pathway">
    <text evidence="1">Glycerolipid metabolism; triacylglycerol biosynthesis.</text>
</comment>
<dbReference type="GO" id="GO:0019432">
    <property type="term" value="P:triglyceride biosynthetic process"/>
    <property type="evidence" value="ECO:0007669"/>
    <property type="project" value="UniProtKB-UniPathway"/>
</dbReference>
<comment type="catalytic activity">
    <reaction evidence="6">
        <text>a long chain fatty alcohol + a fatty acyl-CoA = a long-chain alcohol wax ester + CoA</text>
        <dbReference type="Rhea" id="RHEA:38443"/>
        <dbReference type="ChEBI" id="CHEBI:17135"/>
        <dbReference type="ChEBI" id="CHEBI:57287"/>
        <dbReference type="ChEBI" id="CHEBI:77636"/>
        <dbReference type="ChEBI" id="CHEBI:235323"/>
        <dbReference type="EC" id="2.3.1.75"/>
    </reaction>
</comment>
<evidence type="ECO:0000256" key="3">
    <source>
        <dbReference type="ARBA" id="ARBA00022679"/>
    </source>
</evidence>
<dbReference type="GO" id="GO:0047196">
    <property type="term" value="F:long-chain-alcohol O-fatty-acyltransferase activity"/>
    <property type="evidence" value="ECO:0007669"/>
    <property type="project" value="UniProtKB-EC"/>
</dbReference>
<evidence type="ECO:0000259" key="9">
    <source>
        <dbReference type="Pfam" id="PF06974"/>
    </source>
</evidence>
<evidence type="ECO:0000256" key="7">
    <source>
        <dbReference type="ARBA" id="ARBA00048109"/>
    </source>
</evidence>
<evidence type="ECO:0000256" key="5">
    <source>
        <dbReference type="ARBA" id="ARBA00024360"/>
    </source>
</evidence>
<protein>
    <recommendedName>
        <fullName evidence="12">Diacylglycerol O-acyltransferase</fullName>
    </recommendedName>
</protein>
<evidence type="ECO:0000256" key="1">
    <source>
        <dbReference type="ARBA" id="ARBA00004771"/>
    </source>
</evidence>
<evidence type="ECO:0008006" key="12">
    <source>
        <dbReference type="Google" id="ProtNLM"/>
    </source>
</evidence>
<dbReference type="GO" id="GO:0005886">
    <property type="term" value="C:plasma membrane"/>
    <property type="evidence" value="ECO:0007669"/>
    <property type="project" value="TreeGrafter"/>
</dbReference>
<reference evidence="10" key="1">
    <citation type="submission" date="2020-10" db="EMBL/GenBank/DDBJ databases">
        <title>Unveiling of a novel bifunctional photoreceptor, Dualchrome1, isolated from a cosmopolitan green alga.</title>
        <authorList>
            <person name="Suzuki S."/>
            <person name="Kawachi M."/>
        </authorList>
    </citation>
    <scope>NUCLEOTIDE SEQUENCE</scope>
    <source>
        <strain evidence="10">NIES 2893</strain>
    </source>
</reference>
<dbReference type="EMBL" id="BNJQ01000035">
    <property type="protein sequence ID" value="GHP11653.1"/>
    <property type="molecule type" value="Genomic_DNA"/>
</dbReference>
<name>A0A830HY21_9CHLO</name>
<comment type="pathway">
    <text evidence="2">Lipid metabolism.</text>
</comment>
<organism evidence="10 11">
    <name type="scientific">Pycnococcus provasolii</name>
    <dbReference type="NCBI Taxonomy" id="41880"/>
    <lineage>
        <taxon>Eukaryota</taxon>
        <taxon>Viridiplantae</taxon>
        <taxon>Chlorophyta</taxon>
        <taxon>Pseudoscourfieldiophyceae</taxon>
        <taxon>Pseudoscourfieldiales</taxon>
        <taxon>Pycnococcaceae</taxon>
        <taxon>Pycnococcus</taxon>
    </lineage>
</organism>
<dbReference type="PANTHER" id="PTHR31650">
    <property type="entry name" value="O-ACYLTRANSFERASE (WSD1-LIKE) FAMILY PROTEIN"/>
    <property type="match status" value="1"/>
</dbReference>
<evidence type="ECO:0000313" key="11">
    <source>
        <dbReference type="Proteomes" id="UP000660262"/>
    </source>
</evidence>
<dbReference type="GO" id="GO:0004144">
    <property type="term" value="F:diacylglycerol O-acyltransferase activity"/>
    <property type="evidence" value="ECO:0007669"/>
    <property type="project" value="UniProtKB-EC"/>
</dbReference>
<dbReference type="InterPro" id="IPR045034">
    <property type="entry name" value="O-acyltransferase_WSD1-like"/>
</dbReference>